<dbReference type="Proteomes" id="UP001165960">
    <property type="component" value="Unassembled WGS sequence"/>
</dbReference>
<organism evidence="1 2">
    <name type="scientific">Entomophthora muscae</name>
    <dbReference type="NCBI Taxonomy" id="34485"/>
    <lineage>
        <taxon>Eukaryota</taxon>
        <taxon>Fungi</taxon>
        <taxon>Fungi incertae sedis</taxon>
        <taxon>Zoopagomycota</taxon>
        <taxon>Entomophthoromycotina</taxon>
        <taxon>Entomophthoromycetes</taxon>
        <taxon>Entomophthorales</taxon>
        <taxon>Entomophthoraceae</taxon>
        <taxon>Entomophthora</taxon>
    </lineage>
</organism>
<dbReference type="EMBL" id="QTSX02003849">
    <property type="protein sequence ID" value="KAJ9067844.1"/>
    <property type="molecule type" value="Genomic_DNA"/>
</dbReference>
<reference evidence="1" key="1">
    <citation type="submission" date="2022-04" db="EMBL/GenBank/DDBJ databases">
        <title>Genome of the entomopathogenic fungus Entomophthora muscae.</title>
        <authorList>
            <person name="Elya C."/>
            <person name="Lovett B.R."/>
            <person name="Lee E."/>
            <person name="Macias A.M."/>
            <person name="Hajek A.E."/>
            <person name="De Bivort B.L."/>
            <person name="Kasson M.T."/>
            <person name="De Fine Licht H.H."/>
            <person name="Stajich J.E."/>
        </authorList>
    </citation>
    <scope>NUCLEOTIDE SEQUENCE</scope>
    <source>
        <strain evidence="1">Berkeley</strain>
    </source>
</reference>
<protein>
    <submittedName>
        <fullName evidence="1">Uncharacterized protein</fullName>
    </submittedName>
</protein>
<evidence type="ECO:0000313" key="2">
    <source>
        <dbReference type="Proteomes" id="UP001165960"/>
    </source>
</evidence>
<sequence>MGDNTKRTAIDPEKLAQLLDQLAPETTDEEKFASLLVLSRAVDPKDKVQMDQLFARLNFRFLDRLLKQGIKKSKMPEKEGEVLPKDSMVAIAVNILAPFFYQEQRCGSDVLLARLPLLAANLNCKEEGVACAILRCCLISSTASRGAQAIATAKVPSTNRSILQHILEEFQKERLASKAEESEFLTLSLQIFEKVGVTLLRSSTSEPSKLSECLIEFLVRFIQNIHDSIDKLQFKLVEILVVWYDAPTVQSIIPGELVPKDAWMKLHAGLQKLLQAPSRSAPRAKALQLCSLLTRHYGFGWLVIQSGSFPSLLLRLAATEIRVGLEEVDLSTNGDMDLLMSGLELLTHTTQFLASQPEEPGVTTFTIPSLDQVGLADANMAQVLLWLRETNKDCLYFLADQKKEENPLLLVVLQSVCIYLAEDPGLFEEADSRPLPLIPLFGFLAWCFSCAGSIESVDSLGLVSPHGARAILQACECGGESADAVLDFASDFVAGLMKHISHILGQAYFTVTYASVTPFLPEILPSLRAITSIVELSQKDVFPDPKSKTVFLTIYKAAQAILGEEGPL</sequence>
<keyword evidence="2" id="KW-1185">Reference proteome</keyword>
<comment type="caution">
    <text evidence="1">The sequence shown here is derived from an EMBL/GenBank/DDBJ whole genome shotgun (WGS) entry which is preliminary data.</text>
</comment>
<gene>
    <name evidence="1" type="ORF">DSO57_1034926</name>
</gene>
<accession>A0ACC2SZY6</accession>
<evidence type="ECO:0000313" key="1">
    <source>
        <dbReference type="EMBL" id="KAJ9067844.1"/>
    </source>
</evidence>
<name>A0ACC2SZY6_9FUNG</name>
<proteinExistence type="predicted"/>